<dbReference type="EMBL" id="SPUK01000024">
    <property type="protein sequence ID" value="TQV90701.1"/>
    <property type="molecule type" value="Genomic_DNA"/>
</dbReference>
<evidence type="ECO:0000313" key="2">
    <source>
        <dbReference type="Proteomes" id="UP000315783"/>
    </source>
</evidence>
<gene>
    <name evidence="1" type="ORF">IF1G_10653</name>
</gene>
<name>A0A545UML4_9HYPO</name>
<organism evidence="1 2">
    <name type="scientific">Cordyceps javanica</name>
    <dbReference type="NCBI Taxonomy" id="43265"/>
    <lineage>
        <taxon>Eukaryota</taxon>
        <taxon>Fungi</taxon>
        <taxon>Dikarya</taxon>
        <taxon>Ascomycota</taxon>
        <taxon>Pezizomycotina</taxon>
        <taxon>Sordariomycetes</taxon>
        <taxon>Hypocreomycetidae</taxon>
        <taxon>Hypocreales</taxon>
        <taxon>Cordycipitaceae</taxon>
        <taxon>Cordyceps</taxon>
    </lineage>
</organism>
<comment type="caution">
    <text evidence="1">The sequence shown here is derived from an EMBL/GenBank/DDBJ whole genome shotgun (WGS) entry which is preliminary data.</text>
</comment>
<reference evidence="1 2" key="1">
    <citation type="journal article" date="2019" name="Appl. Microbiol. Biotechnol.">
        <title>Genome sequence of Isaria javanica and comparative genome analysis insights into family S53 peptidase evolution in fungal entomopathogens.</title>
        <authorList>
            <person name="Lin R."/>
            <person name="Zhang X."/>
            <person name="Xin B."/>
            <person name="Zou M."/>
            <person name="Gao Y."/>
            <person name="Qin F."/>
            <person name="Hu Q."/>
            <person name="Xie B."/>
            <person name="Cheng X."/>
        </authorList>
    </citation>
    <scope>NUCLEOTIDE SEQUENCE [LARGE SCALE GENOMIC DNA]</scope>
    <source>
        <strain evidence="1 2">IJ1G</strain>
    </source>
</reference>
<dbReference type="AlphaFoldDB" id="A0A545UML4"/>
<sequence length="197" mass="21436">MASMESIYGNVLLTGHSGYIDLARGCANPPSPSPPLASSAQTNVQALQLRFPSTLRRTGWGIALSGMAKDPHPPPLAHESTDLRSQEYRSRILSWIADGEKSGQMCCRRTLDWSTGQLSYQSHVPFWSTSNQLPRPAQARKKKVPERPGALCPGFDSSRNAISLAAIALPAPQLSPAAERTVKPWRLVDSIQYASKS</sequence>
<dbReference type="Proteomes" id="UP000315783">
    <property type="component" value="Unassembled WGS sequence"/>
</dbReference>
<protein>
    <submittedName>
        <fullName evidence="1">Uncharacterized protein</fullName>
    </submittedName>
</protein>
<keyword evidence="2" id="KW-1185">Reference proteome</keyword>
<accession>A0A545UML4</accession>
<evidence type="ECO:0000313" key="1">
    <source>
        <dbReference type="EMBL" id="TQV90701.1"/>
    </source>
</evidence>
<proteinExistence type="predicted"/>